<name>A0A956NHB7_UNCEI</name>
<dbReference type="AlphaFoldDB" id="A0A956NHB7"/>
<reference evidence="2" key="1">
    <citation type="submission" date="2020-04" db="EMBL/GenBank/DDBJ databases">
        <authorList>
            <person name="Zhang T."/>
        </authorList>
    </citation>
    <scope>NUCLEOTIDE SEQUENCE</scope>
    <source>
        <strain evidence="2">HKST-UBA02</strain>
    </source>
</reference>
<protein>
    <submittedName>
        <fullName evidence="2">Uncharacterized protein</fullName>
    </submittedName>
</protein>
<feature type="region of interest" description="Disordered" evidence="1">
    <location>
        <begin position="114"/>
        <end position="134"/>
    </location>
</feature>
<dbReference type="EMBL" id="JAGQHS010000316">
    <property type="protein sequence ID" value="MCA9759340.1"/>
    <property type="molecule type" value="Genomic_DNA"/>
</dbReference>
<accession>A0A956NHB7</accession>
<feature type="non-terminal residue" evidence="2">
    <location>
        <position position="1"/>
    </location>
</feature>
<evidence type="ECO:0000313" key="2">
    <source>
        <dbReference type="EMBL" id="MCA9759340.1"/>
    </source>
</evidence>
<feature type="compositionally biased region" description="Low complexity" evidence="1">
    <location>
        <begin position="114"/>
        <end position="125"/>
    </location>
</feature>
<evidence type="ECO:0000256" key="1">
    <source>
        <dbReference type="SAM" id="MobiDB-lite"/>
    </source>
</evidence>
<comment type="caution">
    <text evidence="2">The sequence shown here is derived from an EMBL/GenBank/DDBJ whole genome shotgun (WGS) entry which is preliminary data.</text>
</comment>
<evidence type="ECO:0000313" key="3">
    <source>
        <dbReference type="Proteomes" id="UP000739538"/>
    </source>
</evidence>
<proteinExistence type="predicted"/>
<sequence length="134" mass="14398">GQGLEFEREARYAEARDAYVRAIEEDEELVLARRAWERVATDQRTTKELARTYGDGEPGSGEGDDLDWDVAASGGMEFVLPSTRISGPDVSGGSSDQVGDLLHDVLDDLIDDPVVVPDDGQLHPGVPGPPGPPR</sequence>
<reference evidence="2" key="2">
    <citation type="journal article" date="2021" name="Microbiome">
        <title>Successional dynamics and alternative stable states in a saline activated sludge microbial community over 9 years.</title>
        <authorList>
            <person name="Wang Y."/>
            <person name="Ye J."/>
            <person name="Ju F."/>
            <person name="Liu L."/>
            <person name="Boyd J.A."/>
            <person name="Deng Y."/>
            <person name="Parks D.H."/>
            <person name="Jiang X."/>
            <person name="Yin X."/>
            <person name="Woodcroft B.J."/>
            <person name="Tyson G.W."/>
            <person name="Hugenholtz P."/>
            <person name="Polz M.F."/>
            <person name="Zhang T."/>
        </authorList>
    </citation>
    <scope>NUCLEOTIDE SEQUENCE</scope>
    <source>
        <strain evidence="2">HKST-UBA02</strain>
    </source>
</reference>
<gene>
    <name evidence="2" type="ORF">KDA27_26340</name>
</gene>
<organism evidence="2 3">
    <name type="scientific">Eiseniibacteriota bacterium</name>
    <dbReference type="NCBI Taxonomy" id="2212470"/>
    <lineage>
        <taxon>Bacteria</taxon>
        <taxon>Candidatus Eiseniibacteriota</taxon>
    </lineage>
</organism>
<dbReference type="Proteomes" id="UP000739538">
    <property type="component" value="Unassembled WGS sequence"/>
</dbReference>